<dbReference type="CDD" id="cd20491">
    <property type="entry name" value="cupin_KduI_C"/>
    <property type="match status" value="1"/>
</dbReference>
<dbReference type="Proteomes" id="UP000192330">
    <property type="component" value="Unassembled WGS sequence"/>
</dbReference>
<comment type="similarity">
    <text evidence="3">Belongs to the KduI family.</text>
</comment>
<keyword evidence="6 7" id="KW-0413">Isomerase</keyword>
<evidence type="ECO:0000256" key="3">
    <source>
        <dbReference type="ARBA" id="ARBA00008086"/>
    </source>
</evidence>
<dbReference type="EMBL" id="FWYD01000030">
    <property type="protein sequence ID" value="SMD09461.1"/>
    <property type="molecule type" value="Genomic_DNA"/>
</dbReference>
<dbReference type="STRING" id="1387277.SAMN06295998_1303"/>
<evidence type="ECO:0000256" key="6">
    <source>
        <dbReference type="ARBA" id="ARBA00023235"/>
    </source>
</evidence>
<comment type="pathway">
    <text evidence="2">Glycan metabolism; pectin degradation; 2-dehydro-3-deoxy-D-gluconate from pectin: step 4/5.</text>
</comment>
<proteinExistence type="inferred from homology"/>
<dbReference type="InterPro" id="IPR007045">
    <property type="entry name" value="KduI"/>
</dbReference>
<evidence type="ECO:0000256" key="4">
    <source>
        <dbReference type="ARBA" id="ARBA00012547"/>
    </source>
</evidence>
<accession>A0A1W2EID1</accession>
<dbReference type="Gene3D" id="2.60.120.10">
    <property type="entry name" value="Jelly Rolls"/>
    <property type="match status" value="2"/>
</dbReference>
<dbReference type="RefSeq" id="WP_084354942.1">
    <property type="nucleotide sequence ID" value="NZ_FWYD01000030.1"/>
</dbReference>
<evidence type="ECO:0000256" key="5">
    <source>
        <dbReference type="ARBA" id="ARBA00022833"/>
    </source>
</evidence>
<dbReference type="GO" id="GO:0045490">
    <property type="term" value="P:pectin catabolic process"/>
    <property type="evidence" value="ECO:0007669"/>
    <property type="project" value="UniProtKB-UniPathway"/>
</dbReference>
<reference evidence="7 8" key="1">
    <citation type="submission" date="2017-04" db="EMBL/GenBank/DDBJ databases">
        <authorList>
            <person name="Afonso C.L."/>
            <person name="Miller P.J."/>
            <person name="Scott M.A."/>
            <person name="Spackman E."/>
            <person name="Goraichik I."/>
            <person name="Dimitrov K.M."/>
            <person name="Suarez D.L."/>
            <person name="Swayne D.E."/>
        </authorList>
    </citation>
    <scope>NUCLEOTIDE SEQUENCE [LARGE SCALE GENOMIC DNA]</scope>
    <source>
        <strain evidence="7 8">CGMCC 1.12644</strain>
    </source>
</reference>
<comment type="catalytic activity">
    <reaction evidence="1">
        <text>5-dehydro-4-deoxy-D-glucuronate = 3-deoxy-D-glycero-2,5-hexodiulosonate</text>
        <dbReference type="Rhea" id="RHEA:23896"/>
        <dbReference type="ChEBI" id="CHEBI:17117"/>
        <dbReference type="ChEBI" id="CHEBI:29071"/>
        <dbReference type="EC" id="5.3.1.17"/>
    </reaction>
</comment>
<dbReference type="Pfam" id="PF04962">
    <property type="entry name" value="KduI"/>
    <property type="match status" value="1"/>
</dbReference>
<dbReference type="EC" id="5.3.1.17" evidence="4"/>
<keyword evidence="8" id="KW-1185">Reference proteome</keyword>
<dbReference type="InterPro" id="IPR011051">
    <property type="entry name" value="RmlC_Cupin_sf"/>
</dbReference>
<keyword evidence="5" id="KW-0862">Zinc</keyword>
<dbReference type="UniPathway" id="UPA00545">
    <property type="reaction ID" value="UER00826"/>
</dbReference>
<name>A0A1W2EID1_9RHOB</name>
<dbReference type="SUPFAM" id="SSF51182">
    <property type="entry name" value="RmlC-like cupins"/>
    <property type="match status" value="1"/>
</dbReference>
<dbReference type="InterPro" id="IPR021120">
    <property type="entry name" value="KduI/IolB_isomerase"/>
</dbReference>
<gene>
    <name evidence="7" type="ORF">SAMN06295998_1303</name>
</gene>
<evidence type="ECO:0000256" key="1">
    <source>
        <dbReference type="ARBA" id="ARBA00000552"/>
    </source>
</evidence>
<dbReference type="OrthoDB" id="9770644at2"/>
<evidence type="ECO:0000256" key="2">
    <source>
        <dbReference type="ARBA" id="ARBA00005148"/>
    </source>
</evidence>
<evidence type="ECO:0000313" key="8">
    <source>
        <dbReference type="Proteomes" id="UP000192330"/>
    </source>
</evidence>
<sequence length="247" mass="27942">MRIETRHAIHYEQAKALGHDDLRRHFVIEDLFVLGEIRATLPHYDRNMLIGISPADAPIGFGPDLAELVGTDSCLERRELGLINIGGPATINSDNEIYRVSRFDVLYLGMAAQDEAILKELGSRETSNERKLYQYLVPDIVPTCQLLMGLTRLEPGNLWNTMPAHLHDRRMETYLYFDMDEGAFVNHLMGRPRATQNLIMRNPQAVLSPAQSIHCGAGTACYTFIWSMAGDNQSFADMDMVPMEDMR</sequence>
<dbReference type="GO" id="GO:0046872">
    <property type="term" value="F:metal ion binding"/>
    <property type="evidence" value="ECO:0007669"/>
    <property type="project" value="TreeGrafter"/>
</dbReference>
<dbReference type="InterPro" id="IPR014710">
    <property type="entry name" value="RmlC-like_jellyroll"/>
</dbReference>
<evidence type="ECO:0000313" key="7">
    <source>
        <dbReference type="EMBL" id="SMD09461.1"/>
    </source>
</evidence>
<dbReference type="GO" id="GO:0019698">
    <property type="term" value="P:D-galacturonate catabolic process"/>
    <property type="evidence" value="ECO:0007669"/>
    <property type="project" value="TreeGrafter"/>
</dbReference>
<dbReference type="GO" id="GO:0042840">
    <property type="term" value="P:D-glucuronate catabolic process"/>
    <property type="evidence" value="ECO:0007669"/>
    <property type="project" value="TreeGrafter"/>
</dbReference>
<dbReference type="PANTHER" id="PTHR38461:SF1">
    <property type="entry name" value="4-DEOXY-L-THREO-5-HEXOSULOSE-URONATE KETOL-ISOMERASE"/>
    <property type="match status" value="1"/>
</dbReference>
<dbReference type="AlphaFoldDB" id="A0A1W2EID1"/>
<protein>
    <recommendedName>
        <fullName evidence="4">5-dehydro-4-deoxy-D-glucuronate isomerase</fullName>
        <ecNumber evidence="4">5.3.1.17</ecNumber>
    </recommendedName>
</protein>
<dbReference type="GO" id="GO:0008697">
    <property type="term" value="F:4-deoxy-L-threo-5-hexosulose-uronate ketol-isomerase activity"/>
    <property type="evidence" value="ECO:0007669"/>
    <property type="project" value="UniProtKB-EC"/>
</dbReference>
<dbReference type="PANTHER" id="PTHR38461">
    <property type="entry name" value="4-DEOXY-L-THREO-5-HEXOSULOSE-URONATE KETOL-ISOMERASE"/>
    <property type="match status" value="1"/>
</dbReference>
<organism evidence="7 8">
    <name type="scientific">Primorskyibacter flagellatus</name>
    <dbReference type="NCBI Taxonomy" id="1387277"/>
    <lineage>
        <taxon>Bacteria</taxon>
        <taxon>Pseudomonadati</taxon>
        <taxon>Pseudomonadota</taxon>
        <taxon>Alphaproteobacteria</taxon>
        <taxon>Rhodobacterales</taxon>
        <taxon>Roseobacteraceae</taxon>
        <taxon>Primorskyibacter</taxon>
    </lineage>
</organism>